<keyword evidence="1" id="KW-0863">Zinc-finger</keyword>
<dbReference type="SUPFAM" id="SSF57756">
    <property type="entry name" value="Retrovirus zinc finger-like domains"/>
    <property type="match status" value="1"/>
</dbReference>
<feature type="domain" description="CCHC-type" evidence="3">
    <location>
        <begin position="229"/>
        <end position="244"/>
    </location>
</feature>
<sequence>MEASPNRDASDTEEQEPRQNSDKRETAKSLADSSAFAAIDLFKSYLDNKLHSLKRELKEDTANSTDEVVKKIKTEHSYEFKYNGNKAQFDFNSEIDSEIKKIIRAAEHDDYRKIKDLCYTVRDKIHKRNKCIKIADKSPAGWDTVKEYLSDELASDSEDEKKIRYAENSALRAKKFRKQKTSKKPGNSATLKSTELPRVAPVATATSTNVGGNVRAQRSNYGPSATDLCFSCQEQGHWRRNCPKIIKAASGKKRLILDLREFNTHVLKNKIKFEDWIIALEYFDKNNHLFKFDLKSGFPHFDISKHHQTFLGFSWNENYYVFTVLPFGLTSSPYIFTKCLRTLVKYWRENNIQIVLYLDDGWGTNQDFQSSLCDSQFVFNSLSKAGFVVNIEKSPWTPCQELIWLGLKWNSIDYSIQIPEDRIKDLISIIEKVSNKLPWVTARNLARIAGRIISMSPVLGNVTRIMTRQLYKLIESRSTRDTIFRVTDQEIIGELMFWRKNVHSLNFKYFSQYKIPSVIMYSDASNFAAGAYSCQLDNTVFHKMWTDMEKKQSSTWRELKAIESCLDTLKTKLESKIVQWFTDNQNCVRMIQCGSRKQELHSLAMSIFSICLHRSISIDIQWIPRNLNTEADSISKIFDFDDWGVSTEFFEYLDSIFGPHSCDRFADSNNRKTKKFNSKYFTPGTSGVDAFVFNWKSENNWLVPPINLVNRVLKHCVIYKAIGTLIVPKWTSASFWPFLLHYKQFILNILEFKDFSNIFVQGSCKKSIFCSDKFKGSVLAVRIEMS</sequence>
<organism evidence="4 5">
    <name type="scientific">Mytilus coruscus</name>
    <name type="common">Sea mussel</name>
    <dbReference type="NCBI Taxonomy" id="42192"/>
    <lineage>
        <taxon>Eukaryota</taxon>
        <taxon>Metazoa</taxon>
        <taxon>Spiralia</taxon>
        <taxon>Lophotrochozoa</taxon>
        <taxon>Mollusca</taxon>
        <taxon>Bivalvia</taxon>
        <taxon>Autobranchia</taxon>
        <taxon>Pteriomorphia</taxon>
        <taxon>Mytilida</taxon>
        <taxon>Mytiloidea</taxon>
        <taxon>Mytilidae</taxon>
        <taxon>Mytilinae</taxon>
        <taxon>Mytilus</taxon>
    </lineage>
</organism>
<dbReference type="Gene3D" id="3.30.70.270">
    <property type="match status" value="1"/>
</dbReference>
<dbReference type="Gene3D" id="4.10.60.10">
    <property type="entry name" value="Zinc finger, CCHC-type"/>
    <property type="match status" value="1"/>
</dbReference>
<feature type="compositionally biased region" description="Polar residues" evidence="2">
    <location>
        <begin position="184"/>
        <end position="193"/>
    </location>
</feature>
<feature type="region of interest" description="Disordered" evidence="2">
    <location>
        <begin position="1"/>
        <end position="31"/>
    </location>
</feature>
<evidence type="ECO:0000256" key="2">
    <source>
        <dbReference type="SAM" id="MobiDB-lite"/>
    </source>
</evidence>
<dbReference type="AlphaFoldDB" id="A0A6J8DYN6"/>
<dbReference type="Pfam" id="PF00098">
    <property type="entry name" value="zf-CCHC"/>
    <property type="match status" value="1"/>
</dbReference>
<proteinExistence type="predicted"/>
<gene>
    <name evidence="4" type="ORF">MCOR_45920</name>
</gene>
<dbReference type="InterPro" id="IPR036397">
    <property type="entry name" value="RNaseH_sf"/>
</dbReference>
<protein>
    <recommendedName>
        <fullName evidence="3">CCHC-type domain-containing protein</fullName>
    </recommendedName>
</protein>
<feature type="compositionally biased region" description="Basic residues" evidence="2">
    <location>
        <begin position="174"/>
        <end position="183"/>
    </location>
</feature>
<dbReference type="Pfam" id="PF00078">
    <property type="entry name" value="RVT_1"/>
    <property type="match status" value="1"/>
</dbReference>
<dbReference type="InterPro" id="IPR043128">
    <property type="entry name" value="Rev_trsase/Diguanyl_cyclase"/>
</dbReference>
<evidence type="ECO:0000256" key="1">
    <source>
        <dbReference type="PROSITE-ProRule" id="PRU00047"/>
    </source>
</evidence>
<keyword evidence="1" id="KW-0862">Zinc</keyword>
<dbReference type="OrthoDB" id="6106301at2759"/>
<reference evidence="4 5" key="1">
    <citation type="submission" date="2020-06" db="EMBL/GenBank/DDBJ databases">
        <authorList>
            <person name="Li R."/>
            <person name="Bekaert M."/>
        </authorList>
    </citation>
    <scope>NUCLEOTIDE SEQUENCE [LARGE SCALE GENOMIC DNA]</scope>
    <source>
        <strain evidence="5">wild</strain>
    </source>
</reference>
<dbReference type="PROSITE" id="PS50158">
    <property type="entry name" value="ZF_CCHC"/>
    <property type="match status" value="1"/>
</dbReference>
<dbReference type="EMBL" id="CACVKT020008119">
    <property type="protein sequence ID" value="CAC5412956.1"/>
    <property type="molecule type" value="Genomic_DNA"/>
</dbReference>
<dbReference type="InterPro" id="IPR036875">
    <property type="entry name" value="Znf_CCHC_sf"/>
</dbReference>
<keyword evidence="1" id="KW-0479">Metal-binding</keyword>
<dbReference type="PANTHER" id="PTHR33050:SF7">
    <property type="entry name" value="RIBONUCLEASE H"/>
    <property type="match status" value="1"/>
</dbReference>
<dbReference type="Proteomes" id="UP000507470">
    <property type="component" value="Unassembled WGS sequence"/>
</dbReference>
<dbReference type="SMART" id="SM00343">
    <property type="entry name" value="ZnF_C2HC"/>
    <property type="match status" value="1"/>
</dbReference>
<dbReference type="GO" id="GO:0006259">
    <property type="term" value="P:DNA metabolic process"/>
    <property type="evidence" value="ECO:0007669"/>
    <property type="project" value="UniProtKB-ARBA"/>
</dbReference>
<name>A0A6J8DYN6_MYTCO</name>
<evidence type="ECO:0000259" key="3">
    <source>
        <dbReference type="PROSITE" id="PS50158"/>
    </source>
</evidence>
<feature type="compositionally biased region" description="Basic and acidic residues" evidence="2">
    <location>
        <begin position="15"/>
        <end position="27"/>
    </location>
</feature>
<dbReference type="InterPro" id="IPR001878">
    <property type="entry name" value="Znf_CCHC"/>
</dbReference>
<dbReference type="CDD" id="cd03714">
    <property type="entry name" value="RT_DIRS1"/>
    <property type="match status" value="1"/>
</dbReference>
<dbReference type="SUPFAM" id="SSF56672">
    <property type="entry name" value="DNA/RNA polymerases"/>
    <property type="match status" value="1"/>
</dbReference>
<dbReference type="GO" id="GO:0008270">
    <property type="term" value="F:zinc ion binding"/>
    <property type="evidence" value="ECO:0007669"/>
    <property type="project" value="UniProtKB-KW"/>
</dbReference>
<evidence type="ECO:0000313" key="4">
    <source>
        <dbReference type="EMBL" id="CAC5412956.1"/>
    </source>
</evidence>
<dbReference type="InterPro" id="IPR052055">
    <property type="entry name" value="Hepadnavirus_pol/RT"/>
</dbReference>
<keyword evidence="5" id="KW-1185">Reference proteome</keyword>
<evidence type="ECO:0000313" key="5">
    <source>
        <dbReference type="Proteomes" id="UP000507470"/>
    </source>
</evidence>
<accession>A0A6J8DYN6</accession>
<feature type="region of interest" description="Disordered" evidence="2">
    <location>
        <begin position="174"/>
        <end position="194"/>
    </location>
</feature>
<dbReference type="PANTHER" id="PTHR33050">
    <property type="entry name" value="REVERSE TRANSCRIPTASE DOMAIN-CONTAINING PROTEIN"/>
    <property type="match status" value="1"/>
</dbReference>
<dbReference type="InterPro" id="IPR043502">
    <property type="entry name" value="DNA/RNA_pol_sf"/>
</dbReference>
<dbReference type="CDD" id="cd09275">
    <property type="entry name" value="RNase_HI_RT_DIRS1"/>
    <property type="match status" value="1"/>
</dbReference>
<dbReference type="Gene3D" id="3.30.420.10">
    <property type="entry name" value="Ribonuclease H-like superfamily/Ribonuclease H"/>
    <property type="match status" value="1"/>
</dbReference>
<dbReference type="GO" id="GO:0003676">
    <property type="term" value="F:nucleic acid binding"/>
    <property type="evidence" value="ECO:0007669"/>
    <property type="project" value="InterPro"/>
</dbReference>
<dbReference type="InterPro" id="IPR000477">
    <property type="entry name" value="RT_dom"/>
</dbReference>